<keyword evidence="2" id="KW-1133">Transmembrane helix</keyword>
<reference evidence="4" key="1">
    <citation type="journal article" date="2019" name="Int. J. Syst. Evol. Microbiol.">
        <title>The Global Catalogue of Microorganisms (GCM) 10K type strain sequencing project: providing services to taxonomists for standard genome sequencing and annotation.</title>
        <authorList>
            <consortium name="The Broad Institute Genomics Platform"/>
            <consortium name="The Broad Institute Genome Sequencing Center for Infectious Disease"/>
            <person name="Wu L."/>
            <person name="Ma J."/>
        </authorList>
    </citation>
    <scope>NUCLEOTIDE SEQUENCE [LARGE SCALE GENOMIC DNA]</scope>
    <source>
        <strain evidence="4">CCUG 63369</strain>
    </source>
</reference>
<protein>
    <submittedName>
        <fullName evidence="3">DUF3043 domain-containing protein</fullName>
    </submittedName>
</protein>
<accession>A0ABW3BH75</accession>
<feature type="transmembrane region" description="Helical" evidence="2">
    <location>
        <begin position="147"/>
        <end position="168"/>
    </location>
</feature>
<evidence type="ECO:0000256" key="2">
    <source>
        <dbReference type="SAM" id="Phobius"/>
    </source>
</evidence>
<comment type="caution">
    <text evidence="3">The sequence shown here is derived from an EMBL/GenBank/DDBJ whole genome shotgun (WGS) entry which is preliminary data.</text>
</comment>
<feature type="transmembrane region" description="Helical" evidence="2">
    <location>
        <begin position="125"/>
        <end position="141"/>
    </location>
</feature>
<evidence type="ECO:0000313" key="3">
    <source>
        <dbReference type="EMBL" id="MFD0802395.1"/>
    </source>
</evidence>
<sequence>MKLGPATLVDVFRRRSVPASQDPAASGLAAAEATQPKGYTPKKGAPTPKRREAEPALRRPVSAPQTRKEAYRAYRERRAREAGPRNKRQGGGPQGEDRHYRPQDHGPVRAYARDAVDARRSVSEFFLYFSLAVILLLFLPIPEFQVVVTYVVWPAMMVTIIAEGVYVARSVKRRARELFPDDPSVRGVGWYAAVRQLQVRRLRLPKPALKPGQPVPQPRR</sequence>
<name>A0ABW3BH75_9ACTN</name>
<feature type="compositionally biased region" description="Basic and acidic residues" evidence="1">
    <location>
        <begin position="95"/>
        <end position="108"/>
    </location>
</feature>
<dbReference type="EMBL" id="JBHTHR010000463">
    <property type="protein sequence ID" value="MFD0802395.1"/>
    <property type="molecule type" value="Genomic_DNA"/>
</dbReference>
<dbReference type="Proteomes" id="UP001596956">
    <property type="component" value="Unassembled WGS sequence"/>
</dbReference>
<organism evidence="3 4">
    <name type="scientific">Streptomonospora algeriensis</name>
    <dbReference type="NCBI Taxonomy" id="995084"/>
    <lineage>
        <taxon>Bacteria</taxon>
        <taxon>Bacillati</taxon>
        <taxon>Actinomycetota</taxon>
        <taxon>Actinomycetes</taxon>
        <taxon>Streptosporangiales</taxon>
        <taxon>Nocardiopsidaceae</taxon>
        <taxon>Streptomonospora</taxon>
    </lineage>
</organism>
<dbReference type="Pfam" id="PF11241">
    <property type="entry name" value="DUF3043"/>
    <property type="match status" value="1"/>
</dbReference>
<feature type="region of interest" description="Disordered" evidence="1">
    <location>
        <begin position="1"/>
        <end position="108"/>
    </location>
</feature>
<keyword evidence="2" id="KW-0472">Membrane</keyword>
<evidence type="ECO:0000256" key="1">
    <source>
        <dbReference type="SAM" id="MobiDB-lite"/>
    </source>
</evidence>
<dbReference type="InterPro" id="IPR021403">
    <property type="entry name" value="DUF3043"/>
</dbReference>
<proteinExistence type="predicted"/>
<keyword evidence="2" id="KW-0812">Transmembrane</keyword>
<gene>
    <name evidence="3" type="ORF">ACFQZU_13875</name>
</gene>
<evidence type="ECO:0000313" key="4">
    <source>
        <dbReference type="Proteomes" id="UP001596956"/>
    </source>
</evidence>
<keyword evidence="4" id="KW-1185">Reference proteome</keyword>
<feature type="compositionally biased region" description="Basic and acidic residues" evidence="1">
    <location>
        <begin position="66"/>
        <end position="84"/>
    </location>
</feature>